<dbReference type="GO" id="GO:0031418">
    <property type="term" value="F:L-ascorbic acid binding"/>
    <property type="evidence" value="ECO:0007669"/>
    <property type="project" value="UniProtKB-KW"/>
</dbReference>
<accession>A0A2R5GCK6</accession>
<dbReference type="Gene3D" id="2.60.120.620">
    <property type="entry name" value="q2cbj1_9rhob like domain"/>
    <property type="match status" value="1"/>
</dbReference>
<evidence type="ECO:0000259" key="8">
    <source>
        <dbReference type="PROSITE" id="PS51471"/>
    </source>
</evidence>
<keyword evidence="4" id="KW-0223">Dioxygenase</keyword>
<evidence type="ECO:0000313" key="10">
    <source>
        <dbReference type="Proteomes" id="UP000241890"/>
    </source>
</evidence>
<dbReference type="InParanoid" id="A0A2R5GCK6"/>
<keyword evidence="6" id="KW-0408">Iron</keyword>
<dbReference type="PANTHER" id="PTHR12907">
    <property type="entry name" value="EGL NINE HOMOLOG-RELATED"/>
    <property type="match status" value="1"/>
</dbReference>
<sequence length="490" mass="53170">MFPLPSADIEGAEADAEGLQSWLQRAAEEAKKLPSDFEDVPGREDLAARGTAAFRKLTSGQDALIGPLVGAVQSRTVVVEDPIAFGGHWCPELLEAQLVQRRHTEHTDCVTVSPSQLETLRSTGLLVMPNAIPAAAVKRLRQELCGMDLSRGNHGQHPSVRTDKVAFVEFSESDDMEGAFAILEDVGAQIGSWRGAPLMRPTQGMVAHYAADTGAHYSKHYDNERDHQGFWRNHRVLTALLYLSDDEYSCVLHGGELVAEDTNATTHSINPMAGTLVLFDSRSIEHEVMPMRRAQDLVNSEVACSVRSTSSSSSSASSALEPSGAIDADAEGAGERPAQGEESLPAAVRTAQRFAVSLWFVATTLLETDPLPPSGIKTRPPPPPPKPEVRAVPRYRPRRRTRQQQANGPDGGDASNGRNSNSNDNSDNQNGNENSRDDQDDVEYDEEDDRPVKMARVVVDSSILRENADQVSNCNEGSASSEFSFNFLGS</sequence>
<proteinExistence type="predicted"/>
<feature type="region of interest" description="Disordered" evidence="7">
    <location>
        <begin position="368"/>
        <end position="454"/>
    </location>
</feature>
<evidence type="ECO:0000256" key="6">
    <source>
        <dbReference type="ARBA" id="ARBA00023004"/>
    </source>
</evidence>
<dbReference type="GO" id="GO:0071456">
    <property type="term" value="P:cellular response to hypoxia"/>
    <property type="evidence" value="ECO:0007669"/>
    <property type="project" value="TreeGrafter"/>
</dbReference>
<dbReference type="InterPro" id="IPR006620">
    <property type="entry name" value="Pro_4_hyd_alph"/>
</dbReference>
<dbReference type="Pfam" id="PF13640">
    <property type="entry name" value="2OG-FeII_Oxy_3"/>
    <property type="match status" value="1"/>
</dbReference>
<dbReference type="SMART" id="SM00702">
    <property type="entry name" value="P4Hc"/>
    <property type="match status" value="1"/>
</dbReference>
<keyword evidence="3" id="KW-0847">Vitamin C</keyword>
<evidence type="ECO:0000256" key="3">
    <source>
        <dbReference type="ARBA" id="ARBA00022896"/>
    </source>
</evidence>
<keyword evidence="5" id="KW-0560">Oxidoreductase</keyword>
<evidence type="ECO:0000256" key="4">
    <source>
        <dbReference type="ARBA" id="ARBA00022964"/>
    </source>
</evidence>
<keyword evidence="10" id="KW-1185">Reference proteome</keyword>
<feature type="compositionally biased region" description="Basic residues" evidence="7">
    <location>
        <begin position="393"/>
        <end position="402"/>
    </location>
</feature>
<dbReference type="EMBL" id="BEYU01000047">
    <property type="protein sequence ID" value="GBG28702.1"/>
    <property type="molecule type" value="Genomic_DNA"/>
</dbReference>
<dbReference type="OrthoDB" id="76265at2759"/>
<evidence type="ECO:0000256" key="2">
    <source>
        <dbReference type="ARBA" id="ARBA00022723"/>
    </source>
</evidence>
<dbReference type="GO" id="GO:0031543">
    <property type="term" value="F:peptidyl-proline dioxygenase activity"/>
    <property type="evidence" value="ECO:0007669"/>
    <property type="project" value="TreeGrafter"/>
</dbReference>
<feature type="compositionally biased region" description="Acidic residues" evidence="7">
    <location>
        <begin position="438"/>
        <end position="449"/>
    </location>
</feature>
<keyword evidence="2" id="KW-0479">Metal-binding</keyword>
<feature type="compositionally biased region" description="Low complexity" evidence="7">
    <location>
        <begin position="308"/>
        <end position="327"/>
    </location>
</feature>
<reference evidence="9 10" key="1">
    <citation type="submission" date="2017-12" db="EMBL/GenBank/DDBJ databases">
        <title>Sequencing, de novo assembly and annotation of complete genome of a new Thraustochytrid species, strain FCC1311.</title>
        <authorList>
            <person name="Sedici K."/>
            <person name="Godart F."/>
            <person name="Aiese Cigliano R."/>
            <person name="Sanseverino W."/>
            <person name="Barakat M."/>
            <person name="Ortet P."/>
            <person name="Marechal E."/>
            <person name="Cagnac O."/>
            <person name="Amato A."/>
        </authorList>
    </citation>
    <scope>NUCLEOTIDE SEQUENCE [LARGE SCALE GENOMIC DNA]</scope>
</reference>
<feature type="compositionally biased region" description="Low complexity" evidence="7">
    <location>
        <begin position="412"/>
        <end position="433"/>
    </location>
</feature>
<comment type="cofactor">
    <cofactor evidence="1">
        <name>L-ascorbate</name>
        <dbReference type="ChEBI" id="CHEBI:38290"/>
    </cofactor>
</comment>
<feature type="region of interest" description="Disordered" evidence="7">
    <location>
        <begin position="308"/>
        <end position="345"/>
    </location>
</feature>
<feature type="region of interest" description="Disordered" evidence="7">
    <location>
        <begin position="471"/>
        <end position="490"/>
    </location>
</feature>
<evidence type="ECO:0000256" key="1">
    <source>
        <dbReference type="ARBA" id="ARBA00001961"/>
    </source>
</evidence>
<dbReference type="PANTHER" id="PTHR12907:SF26">
    <property type="entry name" value="HIF PROLYL HYDROXYLASE, ISOFORM C"/>
    <property type="match status" value="1"/>
</dbReference>
<dbReference type="PROSITE" id="PS51471">
    <property type="entry name" value="FE2OG_OXY"/>
    <property type="match status" value="1"/>
</dbReference>
<dbReference type="InterPro" id="IPR005123">
    <property type="entry name" value="Oxoglu/Fe-dep_dioxygenase_dom"/>
</dbReference>
<gene>
    <name evidence="9" type="ORF">FCC1311_049232</name>
</gene>
<dbReference type="GO" id="GO:0008198">
    <property type="term" value="F:ferrous iron binding"/>
    <property type="evidence" value="ECO:0007669"/>
    <property type="project" value="TreeGrafter"/>
</dbReference>
<dbReference type="InterPro" id="IPR051559">
    <property type="entry name" value="HIF_prolyl_hydroxylases"/>
</dbReference>
<name>A0A2R5GCK6_9STRA</name>
<protein>
    <submittedName>
        <fullName evidence="9">HIF prolyl hydroxylase</fullName>
    </submittedName>
</protein>
<dbReference type="InterPro" id="IPR044862">
    <property type="entry name" value="Pro_4_hyd_alph_FE2OG_OXY"/>
</dbReference>
<comment type="caution">
    <text evidence="9">The sequence shown here is derived from an EMBL/GenBank/DDBJ whole genome shotgun (WGS) entry which is preliminary data.</text>
</comment>
<evidence type="ECO:0000256" key="5">
    <source>
        <dbReference type="ARBA" id="ARBA00023002"/>
    </source>
</evidence>
<feature type="domain" description="Fe2OG dioxygenase" evidence="8">
    <location>
        <begin position="200"/>
        <end position="310"/>
    </location>
</feature>
<dbReference type="Proteomes" id="UP000241890">
    <property type="component" value="Unassembled WGS sequence"/>
</dbReference>
<evidence type="ECO:0000256" key="7">
    <source>
        <dbReference type="SAM" id="MobiDB-lite"/>
    </source>
</evidence>
<evidence type="ECO:0000313" key="9">
    <source>
        <dbReference type="EMBL" id="GBG28702.1"/>
    </source>
</evidence>
<organism evidence="9 10">
    <name type="scientific">Hondaea fermentalgiana</name>
    <dbReference type="NCBI Taxonomy" id="2315210"/>
    <lineage>
        <taxon>Eukaryota</taxon>
        <taxon>Sar</taxon>
        <taxon>Stramenopiles</taxon>
        <taxon>Bigyra</taxon>
        <taxon>Labyrinthulomycetes</taxon>
        <taxon>Thraustochytrida</taxon>
        <taxon>Thraustochytriidae</taxon>
        <taxon>Hondaea</taxon>
    </lineage>
</organism>
<dbReference type="AlphaFoldDB" id="A0A2R5GCK6"/>